<dbReference type="PROSITE" id="PS00062">
    <property type="entry name" value="ALDOKETO_REDUCTASE_2"/>
    <property type="match status" value="1"/>
</dbReference>
<dbReference type="FunFam" id="3.20.20.100:FF:000002">
    <property type="entry name" value="2,5-diketo-D-gluconic acid reductase A"/>
    <property type="match status" value="1"/>
</dbReference>
<feature type="binding site" evidence="5">
    <location>
        <position position="110"/>
    </location>
    <ligand>
        <name>substrate</name>
    </ligand>
</feature>
<dbReference type="Proteomes" id="UP000076761">
    <property type="component" value="Unassembled WGS sequence"/>
</dbReference>
<dbReference type="InterPro" id="IPR020471">
    <property type="entry name" value="AKR"/>
</dbReference>
<gene>
    <name evidence="8" type="ORF">NEOLEDRAFT_1242036</name>
</gene>
<sequence length="313" mass="34611">MAANIPTFVLNNGIKMPSVGLGCWTEYSSHKRVYNMCKTAIKSGYRHFDTAEMYANEDSVGAAIRDSGLPREELFVTTKLNNDAHHTVRRAFDTSLKTLNVGYIDLYLMHWPQAARGGLFSAEQNPSFVETWKEMEKLLDTGKVKAIGVSNFSIKTLSDLLPHAKVVPAVNQVEIHPCLPQEDLVQFCKEKGIVVEAYSPLGQGNALFMPHLEPIAKKYSESLSKSITPAQIALSWGVQRGVAILPKSENEGRIKANIDLVTLADEDMTAISSIHKQKGMHRSLLGYHSSDGTVFGWSYEKLGWNMKKGGIVA</sequence>
<dbReference type="EMBL" id="KV425574">
    <property type="protein sequence ID" value="KZT24928.1"/>
    <property type="molecule type" value="Genomic_DNA"/>
</dbReference>
<keyword evidence="3" id="KW-0560">Oxidoreductase</keyword>
<dbReference type="PANTHER" id="PTHR43827:SF3">
    <property type="entry name" value="NADP-DEPENDENT OXIDOREDUCTASE DOMAIN-CONTAINING PROTEIN"/>
    <property type="match status" value="1"/>
</dbReference>
<dbReference type="InterPro" id="IPR036812">
    <property type="entry name" value="NAD(P)_OxRdtase_dom_sf"/>
</dbReference>
<evidence type="ECO:0000259" key="7">
    <source>
        <dbReference type="Pfam" id="PF00248"/>
    </source>
</evidence>
<comment type="similarity">
    <text evidence="1">Belongs to the aldo/keto reductase family.</text>
</comment>
<dbReference type="CDD" id="cd19071">
    <property type="entry name" value="AKR_AKR1-5-like"/>
    <property type="match status" value="1"/>
</dbReference>
<evidence type="ECO:0000256" key="1">
    <source>
        <dbReference type="ARBA" id="ARBA00007905"/>
    </source>
</evidence>
<evidence type="ECO:0000256" key="4">
    <source>
        <dbReference type="PIRSR" id="PIRSR000097-1"/>
    </source>
</evidence>
<reference evidence="8 9" key="1">
    <citation type="journal article" date="2016" name="Mol. Biol. Evol.">
        <title>Comparative Genomics of Early-Diverging Mushroom-Forming Fungi Provides Insights into the Origins of Lignocellulose Decay Capabilities.</title>
        <authorList>
            <person name="Nagy L.G."/>
            <person name="Riley R."/>
            <person name="Tritt A."/>
            <person name="Adam C."/>
            <person name="Daum C."/>
            <person name="Floudas D."/>
            <person name="Sun H."/>
            <person name="Yadav J.S."/>
            <person name="Pangilinan J."/>
            <person name="Larsson K.H."/>
            <person name="Matsuura K."/>
            <person name="Barry K."/>
            <person name="Labutti K."/>
            <person name="Kuo R."/>
            <person name="Ohm R.A."/>
            <person name="Bhattacharya S.S."/>
            <person name="Shirouzu T."/>
            <person name="Yoshinaga Y."/>
            <person name="Martin F.M."/>
            <person name="Grigoriev I.V."/>
            <person name="Hibbett D.S."/>
        </authorList>
    </citation>
    <scope>NUCLEOTIDE SEQUENCE [LARGE SCALE GENOMIC DNA]</scope>
    <source>
        <strain evidence="8 9">HHB14362 ss-1</strain>
    </source>
</reference>
<name>A0A165SBQ2_9AGAM</name>
<evidence type="ECO:0000256" key="6">
    <source>
        <dbReference type="PIRSR" id="PIRSR000097-3"/>
    </source>
</evidence>
<dbReference type="PROSITE" id="PS00798">
    <property type="entry name" value="ALDOKETO_REDUCTASE_1"/>
    <property type="match status" value="1"/>
</dbReference>
<evidence type="ECO:0000313" key="9">
    <source>
        <dbReference type="Proteomes" id="UP000076761"/>
    </source>
</evidence>
<protein>
    <submittedName>
        <fullName evidence="8">Aldo/keto reductase</fullName>
    </submittedName>
</protein>
<dbReference type="PRINTS" id="PR00069">
    <property type="entry name" value="ALDKETRDTASE"/>
</dbReference>
<keyword evidence="9" id="KW-1185">Reference proteome</keyword>
<dbReference type="STRING" id="1314782.A0A165SBQ2"/>
<accession>A0A165SBQ2</accession>
<dbReference type="PANTHER" id="PTHR43827">
    <property type="entry name" value="2,5-DIKETO-D-GLUCONIC ACID REDUCTASE"/>
    <property type="match status" value="1"/>
</dbReference>
<feature type="domain" description="NADP-dependent oxidoreductase" evidence="7">
    <location>
        <begin position="20"/>
        <end position="274"/>
    </location>
</feature>
<evidence type="ECO:0000313" key="8">
    <source>
        <dbReference type="EMBL" id="KZT24928.1"/>
    </source>
</evidence>
<feature type="active site" description="Proton donor" evidence="4">
    <location>
        <position position="54"/>
    </location>
</feature>
<dbReference type="OrthoDB" id="5945798at2759"/>
<dbReference type="SUPFAM" id="SSF51430">
    <property type="entry name" value="NAD(P)-linked oxidoreductase"/>
    <property type="match status" value="1"/>
</dbReference>
<dbReference type="PIRSF" id="PIRSF000097">
    <property type="entry name" value="AKR"/>
    <property type="match status" value="1"/>
</dbReference>
<feature type="site" description="Lowers pKa of active site Tyr" evidence="6">
    <location>
        <position position="79"/>
    </location>
</feature>
<keyword evidence="2" id="KW-0521">NADP</keyword>
<dbReference type="GO" id="GO:0016616">
    <property type="term" value="F:oxidoreductase activity, acting on the CH-OH group of donors, NAD or NADP as acceptor"/>
    <property type="evidence" value="ECO:0007669"/>
    <property type="project" value="UniProtKB-ARBA"/>
</dbReference>
<dbReference type="InterPro" id="IPR023210">
    <property type="entry name" value="NADP_OxRdtase_dom"/>
</dbReference>
<dbReference type="AlphaFoldDB" id="A0A165SBQ2"/>
<dbReference type="InterPro" id="IPR018170">
    <property type="entry name" value="Aldo/ket_reductase_CS"/>
</dbReference>
<dbReference type="InParanoid" id="A0A165SBQ2"/>
<organism evidence="8 9">
    <name type="scientific">Neolentinus lepideus HHB14362 ss-1</name>
    <dbReference type="NCBI Taxonomy" id="1314782"/>
    <lineage>
        <taxon>Eukaryota</taxon>
        <taxon>Fungi</taxon>
        <taxon>Dikarya</taxon>
        <taxon>Basidiomycota</taxon>
        <taxon>Agaricomycotina</taxon>
        <taxon>Agaricomycetes</taxon>
        <taxon>Gloeophyllales</taxon>
        <taxon>Gloeophyllaceae</taxon>
        <taxon>Neolentinus</taxon>
    </lineage>
</organism>
<dbReference type="Gene3D" id="3.20.20.100">
    <property type="entry name" value="NADP-dependent oxidoreductase domain"/>
    <property type="match status" value="1"/>
</dbReference>
<dbReference type="Pfam" id="PF00248">
    <property type="entry name" value="Aldo_ket_red"/>
    <property type="match status" value="1"/>
</dbReference>
<evidence type="ECO:0000256" key="3">
    <source>
        <dbReference type="ARBA" id="ARBA00023002"/>
    </source>
</evidence>
<evidence type="ECO:0000256" key="2">
    <source>
        <dbReference type="ARBA" id="ARBA00022857"/>
    </source>
</evidence>
<proteinExistence type="inferred from homology"/>
<evidence type="ECO:0000256" key="5">
    <source>
        <dbReference type="PIRSR" id="PIRSR000097-2"/>
    </source>
</evidence>